<protein>
    <submittedName>
        <fullName evidence="5">Acetylhydrolase</fullName>
    </submittedName>
</protein>
<dbReference type="InterPro" id="IPR029058">
    <property type="entry name" value="AB_hydrolase_fold"/>
</dbReference>
<proteinExistence type="predicted"/>
<evidence type="ECO:0000256" key="2">
    <source>
        <dbReference type="ARBA" id="ARBA00022963"/>
    </source>
</evidence>
<reference evidence="5 6" key="1">
    <citation type="submission" date="2022-06" db="EMBL/GenBank/DDBJ databases">
        <title>New Species of the Genus Actinoplanes, ActinopZanes ferrugineus.</title>
        <authorList>
            <person name="Ding P."/>
        </authorList>
    </citation>
    <scope>NUCLEOTIDE SEQUENCE [LARGE SCALE GENOMIC DNA]</scope>
    <source>
        <strain evidence="5 6">TRM88003</strain>
    </source>
</reference>
<keyword evidence="3" id="KW-0443">Lipid metabolism</keyword>
<keyword evidence="4" id="KW-0732">Signal</keyword>
<dbReference type="PANTHER" id="PTHR10272:SF0">
    <property type="entry name" value="PLATELET-ACTIVATING FACTOR ACETYLHYDROLASE"/>
    <property type="match status" value="1"/>
</dbReference>
<dbReference type="PROSITE" id="PS51318">
    <property type="entry name" value="TAT"/>
    <property type="match status" value="1"/>
</dbReference>
<gene>
    <name evidence="5" type="ORF">M1L60_08020</name>
</gene>
<sequence length="371" mass="40152">MTTALSRRHLLTAALAAGAALPMADPAWASRVRLTLPKPTGPHAVGNVELHLVGGGRDLMATVWYPAGRGGGRVAAWMPDAPWRALVDAVGFDAGAVAAPLTAARDGAPVLKGRRPVVLYSHGNDTCRSETTIVVQELVSHGYVVATVDHTGDGYTLFPDGRVGLPDADLFNPWDSAHDMRVLLDKLEVLAAGRNPDAERRPLPVGLGAALDLSRVGMFGWSKGATSTALVMNTDRRVRAGIAFDGEMQSQPPVAGLSRPFMVMSAAFPRDVEPSVEEFWQLLRGWRLNVHAVGAAHGSYNDQQWLVPQIARISGLSDEELLDWCGTLDPARAVRIQQAYPLAFFDLHLRGRRQRLMEGPSRAFPEVRYLP</sequence>
<evidence type="ECO:0000313" key="6">
    <source>
        <dbReference type="Proteomes" id="UP001523369"/>
    </source>
</evidence>
<keyword evidence="6" id="KW-1185">Reference proteome</keyword>
<evidence type="ECO:0000256" key="4">
    <source>
        <dbReference type="SAM" id="SignalP"/>
    </source>
</evidence>
<comment type="caution">
    <text evidence="5">The sequence shown here is derived from an EMBL/GenBank/DDBJ whole genome shotgun (WGS) entry which is preliminary data.</text>
</comment>
<dbReference type="Proteomes" id="UP001523369">
    <property type="component" value="Unassembled WGS sequence"/>
</dbReference>
<evidence type="ECO:0000256" key="3">
    <source>
        <dbReference type="ARBA" id="ARBA00023098"/>
    </source>
</evidence>
<dbReference type="SUPFAM" id="SSF53474">
    <property type="entry name" value="alpha/beta-Hydrolases"/>
    <property type="match status" value="1"/>
</dbReference>
<accession>A0ABT1DI89</accession>
<feature type="chain" id="PRO_5046624426" evidence="4">
    <location>
        <begin position="30"/>
        <end position="371"/>
    </location>
</feature>
<dbReference type="Pfam" id="PF03403">
    <property type="entry name" value="PAF-AH_p_II"/>
    <property type="match status" value="1"/>
</dbReference>
<organism evidence="5 6">
    <name type="scientific">Paractinoplanes aksuensis</name>
    <dbReference type="NCBI Taxonomy" id="2939490"/>
    <lineage>
        <taxon>Bacteria</taxon>
        <taxon>Bacillati</taxon>
        <taxon>Actinomycetota</taxon>
        <taxon>Actinomycetes</taxon>
        <taxon>Micromonosporales</taxon>
        <taxon>Micromonosporaceae</taxon>
        <taxon>Paractinoplanes</taxon>
    </lineage>
</organism>
<dbReference type="RefSeq" id="WP_253236678.1">
    <property type="nucleotide sequence ID" value="NZ_JAMYJR010000006.1"/>
</dbReference>
<evidence type="ECO:0000313" key="5">
    <source>
        <dbReference type="EMBL" id="MCO8270542.1"/>
    </source>
</evidence>
<keyword evidence="1" id="KW-0378">Hydrolase</keyword>
<name>A0ABT1DI89_9ACTN</name>
<dbReference type="InterPro" id="IPR006311">
    <property type="entry name" value="TAT_signal"/>
</dbReference>
<feature type="signal peptide" evidence="4">
    <location>
        <begin position="1"/>
        <end position="29"/>
    </location>
</feature>
<dbReference type="Gene3D" id="3.40.50.1820">
    <property type="entry name" value="alpha/beta hydrolase"/>
    <property type="match status" value="1"/>
</dbReference>
<dbReference type="PANTHER" id="PTHR10272">
    <property type="entry name" value="PLATELET-ACTIVATING FACTOR ACETYLHYDROLASE"/>
    <property type="match status" value="1"/>
</dbReference>
<keyword evidence="2" id="KW-0442">Lipid degradation</keyword>
<dbReference type="EMBL" id="JAMYJR010000006">
    <property type="protein sequence ID" value="MCO8270542.1"/>
    <property type="molecule type" value="Genomic_DNA"/>
</dbReference>
<evidence type="ECO:0000256" key="1">
    <source>
        <dbReference type="ARBA" id="ARBA00022801"/>
    </source>
</evidence>